<accession>A0A8J7DBI5</accession>
<reference evidence="5" key="1">
    <citation type="submission" date="2020-10" db="EMBL/GenBank/DDBJ databases">
        <authorList>
            <person name="Castelo-Branco R."/>
            <person name="Eusebio N."/>
            <person name="Adriana R."/>
            <person name="Vieira A."/>
            <person name="Brugerolle De Fraissinette N."/>
            <person name="Rezende De Castro R."/>
            <person name="Schneider M.P."/>
            <person name="Vasconcelos V."/>
            <person name="Leao P.N."/>
        </authorList>
    </citation>
    <scope>NUCLEOTIDE SEQUENCE</scope>
    <source>
        <strain evidence="5">LEGE 07310</strain>
    </source>
</reference>
<feature type="domain" description="Nudix hydrolase" evidence="4">
    <location>
        <begin position="18"/>
        <end position="144"/>
    </location>
</feature>
<dbReference type="PROSITE" id="PS51462">
    <property type="entry name" value="NUDIX"/>
    <property type="match status" value="1"/>
</dbReference>
<dbReference type="RefSeq" id="WP_193905112.1">
    <property type="nucleotide sequence ID" value="NZ_JADEXG010000006.1"/>
</dbReference>
<gene>
    <name evidence="5" type="ORF">IQ241_03915</name>
</gene>
<dbReference type="GO" id="GO:0016787">
    <property type="term" value="F:hydrolase activity"/>
    <property type="evidence" value="ECO:0007669"/>
    <property type="project" value="UniProtKB-KW"/>
</dbReference>
<dbReference type="InterPro" id="IPR000086">
    <property type="entry name" value="NUDIX_hydrolase_dom"/>
</dbReference>
<evidence type="ECO:0000259" key="4">
    <source>
        <dbReference type="PROSITE" id="PS51462"/>
    </source>
</evidence>
<keyword evidence="6" id="KW-1185">Reference proteome</keyword>
<dbReference type="PANTHER" id="PTHR43736">
    <property type="entry name" value="ADP-RIBOSE PYROPHOSPHATASE"/>
    <property type="match status" value="1"/>
</dbReference>
<dbReference type="AlphaFoldDB" id="A0A8J7DBI5"/>
<dbReference type="PROSITE" id="PS00893">
    <property type="entry name" value="NUDIX_BOX"/>
    <property type="match status" value="1"/>
</dbReference>
<organism evidence="5 6">
    <name type="scientific">Vasconcelosia minhoensis LEGE 07310</name>
    <dbReference type="NCBI Taxonomy" id="915328"/>
    <lineage>
        <taxon>Bacteria</taxon>
        <taxon>Bacillati</taxon>
        <taxon>Cyanobacteriota</taxon>
        <taxon>Cyanophyceae</taxon>
        <taxon>Nodosilineales</taxon>
        <taxon>Cymatolegaceae</taxon>
        <taxon>Vasconcelosia</taxon>
        <taxon>Vasconcelosia minhoensis</taxon>
    </lineage>
</organism>
<sequence>MQQLWRPTRTLLGLLLRRPILGTSIIPVLPNGQIVLIQRRDSGLWGLPGGIVDWGEDIPTAAKRELAEETGLKLLSVGRLVGIYSAPQRDPRFHAVCVALEAQVDGRFQIFDTAEIMDVKAFALEEIPLDDLAHDHTQQLQDYLSGKVVLA</sequence>
<evidence type="ECO:0000313" key="5">
    <source>
        <dbReference type="EMBL" id="MBE9076448.1"/>
    </source>
</evidence>
<protein>
    <submittedName>
        <fullName evidence="5">NUDIX hydrolase</fullName>
    </submittedName>
</protein>
<comment type="caution">
    <text evidence="5">The sequence shown here is derived from an EMBL/GenBank/DDBJ whole genome shotgun (WGS) entry which is preliminary data.</text>
</comment>
<dbReference type="InterPro" id="IPR020476">
    <property type="entry name" value="Nudix_hydrolase"/>
</dbReference>
<evidence type="ECO:0000256" key="1">
    <source>
        <dbReference type="ARBA" id="ARBA00005582"/>
    </source>
</evidence>
<comment type="similarity">
    <text evidence="1 3">Belongs to the Nudix hydrolase family.</text>
</comment>
<dbReference type="InterPro" id="IPR015797">
    <property type="entry name" value="NUDIX_hydrolase-like_dom_sf"/>
</dbReference>
<dbReference type="Pfam" id="PF00293">
    <property type="entry name" value="NUDIX"/>
    <property type="match status" value="1"/>
</dbReference>
<proteinExistence type="inferred from homology"/>
<dbReference type="SUPFAM" id="SSF55811">
    <property type="entry name" value="Nudix"/>
    <property type="match status" value="1"/>
</dbReference>
<dbReference type="Proteomes" id="UP000636505">
    <property type="component" value="Unassembled WGS sequence"/>
</dbReference>
<evidence type="ECO:0000256" key="3">
    <source>
        <dbReference type="RuleBase" id="RU003476"/>
    </source>
</evidence>
<name>A0A8J7DBI5_9CYAN</name>
<evidence type="ECO:0000313" key="6">
    <source>
        <dbReference type="Proteomes" id="UP000636505"/>
    </source>
</evidence>
<evidence type="ECO:0000256" key="2">
    <source>
        <dbReference type="ARBA" id="ARBA00022801"/>
    </source>
</evidence>
<keyword evidence="2 3" id="KW-0378">Hydrolase</keyword>
<dbReference type="InterPro" id="IPR020084">
    <property type="entry name" value="NUDIX_hydrolase_CS"/>
</dbReference>
<dbReference type="EMBL" id="JADEXG010000006">
    <property type="protein sequence ID" value="MBE9076448.1"/>
    <property type="molecule type" value="Genomic_DNA"/>
</dbReference>
<dbReference type="CDD" id="cd18873">
    <property type="entry name" value="NUDIX_NadM_like"/>
    <property type="match status" value="1"/>
</dbReference>
<dbReference type="Gene3D" id="3.90.79.10">
    <property type="entry name" value="Nucleoside Triphosphate Pyrophosphohydrolase"/>
    <property type="match status" value="1"/>
</dbReference>
<dbReference type="PRINTS" id="PR00502">
    <property type="entry name" value="NUDIXFAMILY"/>
</dbReference>
<dbReference type="PANTHER" id="PTHR43736:SF1">
    <property type="entry name" value="DIHYDRONEOPTERIN TRIPHOSPHATE DIPHOSPHATASE"/>
    <property type="match status" value="1"/>
</dbReference>